<dbReference type="GO" id="GO:0008418">
    <property type="term" value="F:protein-N-terminal asparagine amidohydrolase activity"/>
    <property type="evidence" value="ECO:0007669"/>
    <property type="project" value="UniProtKB-UniRule"/>
</dbReference>
<name>G0U6S1_TRYVY</name>
<dbReference type="Pfam" id="PF09764">
    <property type="entry name" value="Nt_Gln_amidase"/>
    <property type="match status" value="1"/>
</dbReference>
<dbReference type="EC" id="3.5.1.122" evidence="3 8"/>
<proteinExistence type="inferred from homology"/>
<feature type="region of interest" description="Disordered" evidence="9">
    <location>
        <begin position="1"/>
        <end position="28"/>
    </location>
</feature>
<dbReference type="Gene3D" id="3.10.620.10">
    <property type="entry name" value="Protein N-terminal glutamine amidohydrolase, alpha beta roll"/>
    <property type="match status" value="1"/>
</dbReference>
<feature type="domain" description="Protein N-terminal glutamine amidohydrolase alpha beta roll" evidence="10">
    <location>
        <begin position="37"/>
        <end position="226"/>
    </location>
</feature>
<dbReference type="PANTHER" id="PTHR13035">
    <property type="entry name" value="PROTEIN N-TERMINAL GLUTAMINE AMIDOHYDROLASE"/>
    <property type="match status" value="1"/>
</dbReference>
<dbReference type="VEuPathDB" id="TriTrypDB:TvY486_1006250"/>
<evidence type="ECO:0000256" key="4">
    <source>
        <dbReference type="ARBA" id="ARBA00021247"/>
    </source>
</evidence>
<comment type="subunit">
    <text evidence="2 8">Monomer.</text>
</comment>
<dbReference type="InterPro" id="IPR037132">
    <property type="entry name" value="N_Gln_amidohydro_ab_roll_sf"/>
</dbReference>
<dbReference type="GO" id="GO:0005829">
    <property type="term" value="C:cytosol"/>
    <property type="evidence" value="ECO:0007669"/>
    <property type="project" value="TreeGrafter"/>
</dbReference>
<dbReference type="GO" id="GO:0005634">
    <property type="term" value="C:nucleus"/>
    <property type="evidence" value="ECO:0007669"/>
    <property type="project" value="TreeGrafter"/>
</dbReference>
<gene>
    <name evidence="11" type="ORF">TVY486_1006250</name>
</gene>
<comment type="function">
    <text evidence="8">Mediates the side-chain deamidation of N-terminal glutamine residues to glutamate, an important step in N-end rule pathway of protein degradation. Conversion of the resulting N-terminal glutamine to glutamate renders the protein susceptible to arginylation, polyubiquitination and degradation as specified by the N-end rule. Does not act on substrates with internal or C-terminal glutamine and does not act on non-glutamine residues in any position.</text>
</comment>
<dbReference type="PANTHER" id="PTHR13035:SF0">
    <property type="entry name" value="PROTEIN N-TERMINAL GLUTAMINE AMIDOHYDROLASE"/>
    <property type="match status" value="1"/>
</dbReference>
<comment type="catalytic activity">
    <reaction evidence="7 8">
        <text>N-terminal L-glutaminyl-[protein] + H2O = N-terminal L-glutamyl-[protein] + NH4(+)</text>
        <dbReference type="Rhea" id="RHEA:50680"/>
        <dbReference type="Rhea" id="RHEA-COMP:12668"/>
        <dbReference type="Rhea" id="RHEA-COMP:12777"/>
        <dbReference type="ChEBI" id="CHEBI:15377"/>
        <dbReference type="ChEBI" id="CHEBI:28938"/>
        <dbReference type="ChEBI" id="CHEBI:64721"/>
        <dbReference type="ChEBI" id="CHEBI:64722"/>
        <dbReference type="EC" id="3.5.1.122"/>
    </reaction>
</comment>
<evidence type="ECO:0000313" key="11">
    <source>
        <dbReference type="EMBL" id="CCC51575.1"/>
    </source>
</evidence>
<dbReference type="EMBL" id="HE573026">
    <property type="protein sequence ID" value="CCC51575.1"/>
    <property type="molecule type" value="Genomic_DNA"/>
</dbReference>
<evidence type="ECO:0000256" key="8">
    <source>
        <dbReference type="RuleBase" id="RU367082"/>
    </source>
</evidence>
<evidence type="ECO:0000256" key="9">
    <source>
        <dbReference type="SAM" id="MobiDB-lite"/>
    </source>
</evidence>
<dbReference type="GO" id="GO:0070773">
    <property type="term" value="F:protein-N-terminal glutamine amidohydrolase activity"/>
    <property type="evidence" value="ECO:0007669"/>
    <property type="project" value="UniProtKB-UniRule"/>
</dbReference>
<keyword evidence="5 8" id="KW-0378">Hydrolase</keyword>
<sequence length="237" mass="26383">MLGSGLQEPTGDVEGGLGTKDEGEETLPWPTREVVPYASYYCEENAYKLIEILSKDHLLLEESVFAVFISNKLKATPLWMQRLCVGDDPVLWDYHVIVLVIGAVGGDSDRSKRRALVFDSDTVLPYPCDALEYVEKSLRPWKSLPSDYEPLLRVVPARDYIAYFSSDRSHMSTATALPPSWPPINGYRAPNRMQLPLYWDMTANLNETTTTVPGLGTVMSLDVFVSLLTSGDAVLCT</sequence>
<reference evidence="11" key="1">
    <citation type="journal article" date="2012" name="Proc. Natl. Acad. Sci. U.S.A.">
        <title>Antigenic diversity is generated by distinct evolutionary mechanisms in African trypanosome species.</title>
        <authorList>
            <person name="Jackson A.P."/>
            <person name="Berry A."/>
            <person name="Aslett M."/>
            <person name="Allison H.C."/>
            <person name="Burton P."/>
            <person name="Vavrova-Anderson J."/>
            <person name="Brown R."/>
            <person name="Browne H."/>
            <person name="Corton N."/>
            <person name="Hauser H."/>
            <person name="Gamble J."/>
            <person name="Gilderthorp R."/>
            <person name="Marcello L."/>
            <person name="McQuillan J."/>
            <person name="Otto T.D."/>
            <person name="Quail M.A."/>
            <person name="Sanders M.J."/>
            <person name="van Tonder A."/>
            <person name="Ginger M.L."/>
            <person name="Field M.C."/>
            <person name="Barry J.D."/>
            <person name="Hertz-Fowler C."/>
            <person name="Berriman M."/>
        </authorList>
    </citation>
    <scope>NUCLEOTIDE SEQUENCE</scope>
    <source>
        <strain evidence="11">Y486</strain>
    </source>
</reference>
<dbReference type="OMA" id="CEENAYK"/>
<evidence type="ECO:0000256" key="5">
    <source>
        <dbReference type="ARBA" id="ARBA00022801"/>
    </source>
</evidence>
<evidence type="ECO:0000256" key="2">
    <source>
        <dbReference type="ARBA" id="ARBA00011245"/>
    </source>
</evidence>
<evidence type="ECO:0000256" key="1">
    <source>
        <dbReference type="ARBA" id="ARBA00008985"/>
    </source>
</evidence>
<protein>
    <recommendedName>
        <fullName evidence="4 8">Protein N-terminal glutamine amidohydrolase</fullName>
        <ecNumber evidence="3 8">3.5.1.122</ecNumber>
    </recommendedName>
    <alternativeName>
        <fullName evidence="6 8">Protein NH2-terminal glutamine deamidase</fullName>
    </alternativeName>
</protein>
<evidence type="ECO:0000256" key="6">
    <source>
        <dbReference type="ARBA" id="ARBA00029677"/>
    </source>
</evidence>
<comment type="similarity">
    <text evidence="1 8">Belongs to the NTAQ1 family.</text>
</comment>
<evidence type="ECO:0000259" key="10">
    <source>
        <dbReference type="Pfam" id="PF09764"/>
    </source>
</evidence>
<dbReference type="InterPro" id="IPR023128">
    <property type="entry name" value="Prot_N_Gln_amidohydro_ab_roll"/>
</dbReference>
<accession>G0U6S1</accession>
<dbReference type="InterPro" id="IPR039733">
    <property type="entry name" value="NTAQ1"/>
</dbReference>
<organism evidence="11">
    <name type="scientific">Trypanosoma vivax (strain Y486)</name>
    <dbReference type="NCBI Taxonomy" id="1055687"/>
    <lineage>
        <taxon>Eukaryota</taxon>
        <taxon>Discoba</taxon>
        <taxon>Euglenozoa</taxon>
        <taxon>Kinetoplastea</taxon>
        <taxon>Metakinetoplastina</taxon>
        <taxon>Trypanosomatida</taxon>
        <taxon>Trypanosomatidae</taxon>
        <taxon>Trypanosoma</taxon>
        <taxon>Duttonella</taxon>
    </lineage>
</organism>
<dbReference type="AlphaFoldDB" id="G0U6S1"/>
<evidence type="ECO:0000256" key="7">
    <source>
        <dbReference type="ARBA" id="ARBA00048768"/>
    </source>
</evidence>
<evidence type="ECO:0000256" key="3">
    <source>
        <dbReference type="ARBA" id="ARBA00012718"/>
    </source>
</evidence>